<evidence type="ECO:0000313" key="6">
    <source>
        <dbReference type="EMBL" id="MBC6467480.1"/>
    </source>
</evidence>
<dbReference type="PROSITE" id="PS00758">
    <property type="entry name" value="ARGE_DAPE_CPG2_1"/>
    <property type="match status" value="1"/>
</dbReference>
<evidence type="ECO:0000256" key="3">
    <source>
        <dbReference type="ARBA" id="ARBA00022801"/>
    </source>
</evidence>
<keyword evidence="7" id="KW-1185">Reference proteome</keyword>
<dbReference type="SUPFAM" id="SSF53187">
    <property type="entry name" value="Zn-dependent exopeptidases"/>
    <property type="match status" value="1"/>
</dbReference>
<evidence type="ECO:0000256" key="2">
    <source>
        <dbReference type="ARBA" id="ARBA00022723"/>
    </source>
</evidence>
<comment type="cofactor">
    <cofactor evidence="1">
        <name>Zn(2+)</name>
        <dbReference type="ChEBI" id="CHEBI:29105"/>
    </cofactor>
</comment>
<dbReference type="Gene3D" id="3.30.70.360">
    <property type="match status" value="1"/>
</dbReference>
<dbReference type="Pfam" id="PF01546">
    <property type="entry name" value="Peptidase_M20"/>
    <property type="match status" value="1"/>
</dbReference>
<evidence type="ECO:0000256" key="1">
    <source>
        <dbReference type="ARBA" id="ARBA00001947"/>
    </source>
</evidence>
<dbReference type="PANTHER" id="PTHR43808">
    <property type="entry name" value="ACETYLORNITHINE DEACETYLASE"/>
    <property type="match status" value="1"/>
</dbReference>
<evidence type="ECO:0000256" key="4">
    <source>
        <dbReference type="ARBA" id="ARBA00022833"/>
    </source>
</evidence>
<keyword evidence="3" id="KW-0378">Hydrolase</keyword>
<dbReference type="InterPro" id="IPR036264">
    <property type="entry name" value="Bact_exopeptidase_dim_dom"/>
</dbReference>
<dbReference type="InterPro" id="IPR011650">
    <property type="entry name" value="Peptidase_M20_dimer"/>
</dbReference>
<sequence>MDSPDPVTRMRAALPGMLTDIEELVTCESPSADLAAVARSADTVARVGTRRLGVPPERIVIDGRTHLRWRLGDGPARVLLLGHHDTVWPLGSLETRPYAVSGGVLRGPGSFDMKAGLALAMHAVASLADPSGVTLLVTGDEEIGSPSSRTLVEDAAAGCAGALVLEASADGGALKTERKGVSSYGVHVHGRAAHAGLEPQRGVNASVELAHQVLAIGALGRDERGTTVTPTTMSAGTTRNTVPAAGELAVDVRVRDAAEQARVDAAIRSLSPVLDGARLEISGGPNRPPLTLEASSALFSAAAALAGRLGLPPLTRAAVGGGSDGNFTAGIGTPTLDGLGAVGGGAHADDEHVLVDALPGRAALVAALVTELLAGPGRPEPDPSAGAPRP</sequence>
<evidence type="ECO:0000259" key="5">
    <source>
        <dbReference type="Pfam" id="PF07687"/>
    </source>
</evidence>
<name>A0ABR7LRK9_9ACTN</name>
<feature type="domain" description="Peptidase M20 dimerisation" evidence="5">
    <location>
        <begin position="176"/>
        <end position="269"/>
    </location>
</feature>
<dbReference type="SUPFAM" id="SSF55031">
    <property type="entry name" value="Bacterial exopeptidase dimerisation domain"/>
    <property type="match status" value="1"/>
</dbReference>
<dbReference type="InterPro" id="IPR050072">
    <property type="entry name" value="Peptidase_M20A"/>
</dbReference>
<dbReference type="Proteomes" id="UP000805614">
    <property type="component" value="Unassembled WGS sequence"/>
</dbReference>
<dbReference type="EMBL" id="JABVEC010000013">
    <property type="protein sequence ID" value="MBC6467480.1"/>
    <property type="molecule type" value="Genomic_DNA"/>
</dbReference>
<organism evidence="6 7">
    <name type="scientific">Actinomadura alba</name>
    <dbReference type="NCBI Taxonomy" id="406431"/>
    <lineage>
        <taxon>Bacteria</taxon>
        <taxon>Bacillati</taxon>
        <taxon>Actinomycetota</taxon>
        <taxon>Actinomycetes</taxon>
        <taxon>Streptosporangiales</taxon>
        <taxon>Thermomonosporaceae</taxon>
        <taxon>Actinomadura</taxon>
    </lineage>
</organism>
<accession>A0ABR7LRK9</accession>
<gene>
    <name evidence="6" type="ORF">HKK74_18555</name>
</gene>
<dbReference type="PIRSF" id="PIRSF037238">
    <property type="entry name" value="Carboxypeptidase_G2"/>
    <property type="match status" value="1"/>
</dbReference>
<dbReference type="CDD" id="cd03885">
    <property type="entry name" value="M20_CPDG2"/>
    <property type="match status" value="1"/>
</dbReference>
<keyword evidence="2" id="KW-0479">Metal-binding</keyword>
<keyword evidence="4" id="KW-0862">Zinc</keyword>
<dbReference type="InterPro" id="IPR017150">
    <property type="entry name" value="Pept_M20_glutamate_carboxypep"/>
</dbReference>
<dbReference type="PANTHER" id="PTHR43808:SF9">
    <property type="entry name" value="BLL0789 PROTEIN"/>
    <property type="match status" value="1"/>
</dbReference>
<dbReference type="InterPro" id="IPR001261">
    <property type="entry name" value="ArgE/DapE_CS"/>
</dbReference>
<evidence type="ECO:0000313" key="7">
    <source>
        <dbReference type="Proteomes" id="UP000805614"/>
    </source>
</evidence>
<proteinExistence type="predicted"/>
<dbReference type="Pfam" id="PF07687">
    <property type="entry name" value="M20_dimer"/>
    <property type="match status" value="1"/>
</dbReference>
<dbReference type="Gene3D" id="3.40.630.10">
    <property type="entry name" value="Zn peptidases"/>
    <property type="match status" value="1"/>
</dbReference>
<comment type="caution">
    <text evidence="6">The sequence shown here is derived from an EMBL/GenBank/DDBJ whole genome shotgun (WGS) entry which is preliminary data.</text>
</comment>
<dbReference type="InterPro" id="IPR002933">
    <property type="entry name" value="Peptidase_M20"/>
</dbReference>
<reference evidence="6 7" key="1">
    <citation type="submission" date="2020-06" db="EMBL/GenBank/DDBJ databases">
        <title>Actinomadura xiongansis sp. nov., isolated from soil of Baiyangdian.</title>
        <authorList>
            <person name="Zhang X."/>
        </authorList>
    </citation>
    <scope>NUCLEOTIDE SEQUENCE [LARGE SCALE GENOMIC DNA]</scope>
    <source>
        <strain evidence="6 7">HBUM206468</strain>
    </source>
</reference>
<dbReference type="RefSeq" id="WP_187244495.1">
    <property type="nucleotide sequence ID" value="NZ_BAAAOK010000004.1"/>
</dbReference>
<protein>
    <submittedName>
        <fullName evidence="6">M20 family metallopeptidase</fullName>
    </submittedName>
</protein>